<dbReference type="PROSITE" id="PS50850">
    <property type="entry name" value="MFS"/>
    <property type="match status" value="1"/>
</dbReference>
<dbReference type="InterPro" id="IPR050382">
    <property type="entry name" value="MFS_Na/Anion_cotransporter"/>
</dbReference>
<dbReference type="PANTHER" id="PTHR11662:SF280">
    <property type="entry name" value="FI21844P1-RELATED"/>
    <property type="match status" value="1"/>
</dbReference>
<keyword evidence="8 12" id="KW-0472">Membrane</keyword>
<dbReference type="KEGG" id="clec:106664931"/>
<feature type="transmembrane region" description="Helical" evidence="12">
    <location>
        <begin position="21"/>
        <end position="43"/>
    </location>
</feature>
<dbReference type="GO" id="GO:0016020">
    <property type="term" value="C:membrane"/>
    <property type="evidence" value="ECO:0007669"/>
    <property type="project" value="UniProtKB-SubCell"/>
</dbReference>
<feature type="transmembrane region" description="Helical" evidence="12">
    <location>
        <begin position="289"/>
        <end position="306"/>
    </location>
</feature>
<feature type="domain" description="Major facilitator superfamily (MFS) profile" evidence="13">
    <location>
        <begin position="21"/>
        <end position="439"/>
    </location>
</feature>
<dbReference type="Pfam" id="PF07690">
    <property type="entry name" value="MFS_1"/>
    <property type="match status" value="1"/>
</dbReference>
<evidence type="ECO:0000256" key="8">
    <source>
        <dbReference type="ARBA" id="ARBA00023136"/>
    </source>
</evidence>
<keyword evidence="3" id="KW-0813">Transport</keyword>
<evidence type="ECO:0000256" key="1">
    <source>
        <dbReference type="ARBA" id="ARBA00004141"/>
    </source>
</evidence>
<keyword evidence="6 12" id="KW-1133">Transmembrane helix</keyword>
<feature type="transmembrane region" description="Helical" evidence="12">
    <location>
        <begin position="248"/>
        <end position="269"/>
    </location>
</feature>
<accession>A0A8I6RHV7</accession>
<organism evidence="14 15">
    <name type="scientific">Cimex lectularius</name>
    <name type="common">Bed bug</name>
    <name type="synonym">Acanthia lectularia</name>
    <dbReference type="NCBI Taxonomy" id="79782"/>
    <lineage>
        <taxon>Eukaryota</taxon>
        <taxon>Metazoa</taxon>
        <taxon>Ecdysozoa</taxon>
        <taxon>Arthropoda</taxon>
        <taxon>Hexapoda</taxon>
        <taxon>Insecta</taxon>
        <taxon>Pterygota</taxon>
        <taxon>Neoptera</taxon>
        <taxon>Paraneoptera</taxon>
        <taxon>Hemiptera</taxon>
        <taxon>Heteroptera</taxon>
        <taxon>Panheteroptera</taxon>
        <taxon>Cimicomorpha</taxon>
        <taxon>Cimicidae</taxon>
        <taxon>Cimex</taxon>
    </lineage>
</organism>
<evidence type="ECO:0000256" key="7">
    <source>
        <dbReference type="ARBA" id="ARBA00023053"/>
    </source>
</evidence>
<feature type="transmembrane region" description="Helical" evidence="12">
    <location>
        <begin position="90"/>
        <end position="108"/>
    </location>
</feature>
<proteinExistence type="inferred from homology"/>
<feature type="transmembrane region" description="Helical" evidence="12">
    <location>
        <begin position="417"/>
        <end position="438"/>
    </location>
</feature>
<evidence type="ECO:0000313" key="15">
    <source>
        <dbReference type="Proteomes" id="UP000494040"/>
    </source>
</evidence>
<dbReference type="AlphaFoldDB" id="A0A8I6RHV7"/>
<dbReference type="GO" id="GO:0006820">
    <property type="term" value="P:monoatomic anion transport"/>
    <property type="evidence" value="ECO:0007669"/>
    <property type="project" value="TreeGrafter"/>
</dbReference>
<evidence type="ECO:0000256" key="10">
    <source>
        <dbReference type="ARBA" id="ARBA00054632"/>
    </source>
</evidence>
<evidence type="ECO:0000256" key="4">
    <source>
        <dbReference type="ARBA" id="ARBA00022692"/>
    </source>
</evidence>
<feature type="transmembrane region" description="Helical" evidence="12">
    <location>
        <begin position="381"/>
        <end position="405"/>
    </location>
</feature>
<evidence type="ECO:0000256" key="3">
    <source>
        <dbReference type="ARBA" id="ARBA00022448"/>
    </source>
</evidence>
<keyword evidence="9" id="KW-0406">Ion transport</keyword>
<dbReference type="SUPFAM" id="SSF103473">
    <property type="entry name" value="MFS general substrate transporter"/>
    <property type="match status" value="1"/>
</dbReference>
<name>A0A8I6RHV7_CIMLE</name>
<dbReference type="GeneID" id="106664931"/>
<evidence type="ECO:0000259" key="13">
    <source>
        <dbReference type="PROSITE" id="PS50850"/>
    </source>
</evidence>
<evidence type="ECO:0000256" key="2">
    <source>
        <dbReference type="ARBA" id="ARBA00008586"/>
    </source>
</evidence>
<dbReference type="Proteomes" id="UP000494040">
    <property type="component" value="Unassembled WGS sequence"/>
</dbReference>
<evidence type="ECO:0000256" key="12">
    <source>
        <dbReference type="SAM" id="Phobius"/>
    </source>
</evidence>
<sequence length="466" mass="51604">MERVQRNGMIGWRHEQIFLMFLGISIAYALRVNFSVGIVAMTSNTTNTDYPTIDWNTKEKGQLLGSFFFGYFCTQIPAGVIADRYGPSKFLAVAMLFCGVATLLFPLVTLRGGYYAAYASRVLQGLGQGFLYPCVNTHMSKWAVPTERGKLFAFAFGGSQFGTIVMLGIGGYLAVGSGGWPSIYYYSGAAAVIWGILCLLFVADSPRQHNWISEEERDYIEKTFGSDSPKTKERTSPPWGDIITSRPLWALLVVHMAQNWGFWTLLTMIPSYIKGVLNFNIQENGMLSSLPYIAMWLCTLIFSALADMVNRRKWLSLNFSRKMWNSIAHYGGACALMLLFFKQTNSTEAIILLTIAVALNAGTYLGYLCNHLDLSPNFAGVLMGITNGLANIASILGPTVAGYIVTDETNNKEWQTVFVTSAIIFFCGNSIFVLFGSTETQPWNQPKKLTQASLSMDPINTTSPEK</sequence>
<dbReference type="PANTHER" id="PTHR11662">
    <property type="entry name" value="SOLUTE CARRIER FAMILY 17"/>
    <property type="match status" value="1"/>
</dbReference>
<evidence type="ECO:0000256" key="9">
    <source>
        <dbReference type="ARBA" id="ARBA00023201"/>
    </source>
</evidence>
<keyword evidence="4 12" id="KW-0812">Transmembrane</keyword>
<comment type="similarity">
    <text evidence="2">Belongs to the major facilitator superfamily. Sodium/anion cotransporter family.</text>
</comment>
<evidence type="ECO:0000256" key="11">
    <source>
        <dbReference type="ARBA" id="ARBA00068450"/>
    </source>
</evidence>
<keyword evidence="7" id="KW-0915">Sodium</keyword>
<dbReference type="OrthoDB" id="2985014at2759"/>
<dbReference type="GO" id="GO:0006814">
    <property type="term" value="P:sodium ion transport"/>
    <property type="evidence" value="ECO:0007669"/>
    <property type="project" value="UniProtKB-KW"/>
</dbReference>
<evidence type="ECO:0000313" key="14">
    <source>
        <dbReference type="EnsemblMetazoa" id="XP_014246506.1"/>
    </source>
</evidence>
<feature type="transmembrane region" description="Helical" evidence="12">
    <location>
        <begin position="63"/>
        <end position="83"/>
    </location>
</feature>
<dbReference type="FunFam" id="1.20.1250.20:FF:000144">
    <property type="entry name" value="Picot, isoform B"/>
    <property type="match status" value="1"/>
</dbReference>
<feature type="transmembrane region" description="Helical" evidence="12">
    <location>
        <begin position="327"/>
        <end position="343"/>
    </location>
</feature>
<dbReference type="GO" id="GO:0015293">
    <property type="term" value="F:symporter activity"/>
    <property type="evidence" value="ECO:0007669"/>
    <property type="project" value="UniProtKB-KW"/>
</dbReference>
<dbReference type="InterPro" id="IPR011701">
    <property type="entry name" value="MFS"/>
</dbReference>
<protein>
    <recommendedName>
        <fullName evidence="11">Putative inorganic phosphate cotransporter</fullName>
    </recommendedName>
</protein>
<feature type="transmembrane region" description="Helical" evidence="12">
    <location>
        <begin position="349"/>
        <end position="369"/>
    </location>
</feature>
<comment type="subcellular location">
    <subcellularLocation>
        <location evidence="1">Membrane</location>
        <topology evidence="1">Multi-pass membrane protein</topology>
    </subcellularLocation>
</comment>
<dbReference type="InterPro" id="IPR020846">
    <property type="entry name" value="MFS_dom"/>
</dbReference>
<dbReference type="EnsemblMetazoa" id="XM_014391020.2">
    <property type="protein sequence ID" value="XP_014246506.1"/>
    <property type="gene ID" value="LOC106664931"/>
</dbReference>
<dbReference type="FunFam" id="1.20.1250.20:FF:000003">
    <property type="entry name" value="Solute carrier family 17 member 3"/>
    <property type="match status" value="1"/>
</dbReference>
<evidence type="ECO:0000256" key="6">
    <source>
        <dbReference type="ARBA" id="ARBA00022989"/>
    </source>
</evidence>
<dbReference type="InterPro" id="IPR036259">
    <property type="entry name" value="MFS_trans_sf"/>
</dbReference>
<feature type="transmembrane region" description="Helical" evidence="12">
    <location>
        <begin position="152"/>
        <end position="177"/>
    </location>
</feature>
<dbReference type="Gene3D" id="1.20.1250.20">
    <property type="entry name" value="MFS general substrate transporter like domains"/>
    <property type="match status" value="2"/>
</dbReference>
<dbReference type="CDD" id="cd17318">
    <property type="entry name" value="MFS_SLC17"/>
    <property type="match status" value="1"/>
</dbReference>
<keyword evidence="9" id="KW-0739">Sodium transport</keyword>
<keyword evidence="5" id="KW-0769">Symport</keyword>
<comment type="function">
    <text evidence="10">May be an inorganic phosphate cotransporter.</text>
</comment>
<dbReference type="RefSeq" id="XP_014246506.1">
    <property type="nucleotide sequence ID" value="XM_014391020.2"/>
</dbReference>
<evidence type="ECO:0000256" key="5">
    <source>
        <dbReference type="ARBA" id="ARBA00022847"/>
    </source>
</evidence>
<keyword evidence="15" id="KW-1185">Reference proteome</keyword>
<feature type="transmembrane region" description="Helical" evidence="12">
    <location>
        <begin position="183"/>
        <end position="203"/>
    </location>
</feature>
<dbReference type="OMA" id="DIKHNGP"/>
<reference evidence="14" key="1">
    <citation type="submission" date="2022-01" db="UniProtKB">
        <authorList>
            <consortium name="EnsemblMetazoa"/>
        </authorList>
    </citation>
    <scope>IDENTIFICATION</scope>
</reference>